<name>A0A4V1XB75_9PEZI</name>
<protein>
    <submittedName>
        <fullName evidence="1">Uncharacterized protein</fullName>
    </submittedName>
</protein>
<evidence type="ECO:0000313" key="1">
    <source>
        <dbReference type="EMBL" id="RYP05269.1"/>
    </source>
</evidence>
<evidence type="ECO:0000313" key="2">
    <source>
        <dbReference type="Proteomes" id="UP000293360"/>
    </source>
</evidence>
<gene>
    <name evidence="1" type="ORF">DL764_003930</name>
</gene>
<accession>A0A4V1XB75</accession>
<dbReference type="AlphaFoldDB" id="A0A4V1XB75"/>
<dbReference type="OrthoDB" id="4611892at2759"/>
<organism evidence="1 2">
    <name type="scientific">Monosporascus ibericus</name>
    <dbReference type="NCBI Taxonomy" id="155417"/>
    <lineage>
        <taxon>Eukaryota</taxon>
        <taxon>Fungi</taxon>
        <taxon>Dikarya</taxon>
        <taxon>Ascomycota</taxon>
        <taxon>Pezizomycotina</taxon>
        <taxon>Sordariomycetes</taxon>
        <taxon>Xylariomycetidae</taxon>
        <taxon>Xylariales</taxon>
        <taxon>Xylariales incertae sedis</taxon>
        <taxon>Monosporascus</taxon>
    </lineage>
</organism>
<dbReference type="Proteomes" id="UP000293360">
    <property type="component" value="Unassembled WGS sequence"/>
</dbReference>
<reference evidence="1 2" key="1">
    <citation type="submission" date="2018-06" db="EMBL/GenBank/DDBJ databases">
        <title>Complete Genomes of Monosporascus.</title>
        <authorList>
            <person name="Robinson A.J."/>
            <person name="Natvig D.O."/>
        </authorList>
    </citation>
    <scope>NUCLEOTIDE SEQUENCE [LARGE SCALE GENOMIC DNA]</scope>
    <source>
        <strain evidence="1 2">CBS 110550</strain>
    </source>
</reference>
<dbReference type="EMBL" id="QJNU01000174">
    <property type="protein sequence ID" value="RYP05269.1"/>
    <property type="molecule type" value="Genomic_DNA"/>
</dbReference>
<comment type="caution">
    <text evidence="1">The sequence shown here is derived from an EMBL/GenBank/DDBJ whole genome shotgun (WGS) entry which is preliminary data.</text>
</comment>
<sequence length="158" mass="17925">MCIAYRGHCACSCGCTNELERRTVPCAEECGRIAFPVHYDVFDYRCRACWPAGPESVPEWSRRRRGEYWWYVPFWKRRSMFEGPVPGVVCCKGRTGSSKSDPDLRAGTTPGVEVEDAVTLRYRGLESLYGDALGLGLTLRELRARARVFVPEHEQRAG</sequence>
<keyword evidence="2" id="KW-1185">Reference proteome</keyword>
<proteinExistence type="predicted"/>